<accession>A0A1C6YMX2</accession>
<evidence type="ECO:0000256" key="1">
    <source>
        <dbReference type="SAM" id="Coils"/>
    </source>
</evidence>
<reference evidence="4 5" key="1">
    <citation type="submission" date="2016-08" db="EMBL/GenBank/DDBJ databases">
        <authorList>
            <consortium name="Pathogen Informatics"/>
        </authorList>
    </citation>
    <scope>NUCLEOTIDE SEQUENCE [LARGE SCALE GENOMIC DNA]</scope>
    <source>
        <strain evidence="3 4">DK</strain>
        <strain evidence="2 5">DS</strain>
    </source>
</reference>
<dbReference type="Proteomes" id="UP000195879">
    <property type="component" value="Chromosome 14"/>
</dbReference>
<evidence type="ECO:0000313" key="4">
    <source>
        <dbReference type="Proteomes" id="UP000195879"/>
    </source>
</evidence>
<dbReference type="Proteomes" id="UP000507536">
    <property type="component" value="Chromosome 14"/>
</dbReference>
<protein>
    <submittedName>
        <fullName evidence="2">Uncharacterized protein</fullName>
    </submittedName>
</protein>
<dbReference type="EMBL" id="LT608194">
    <property type="protein sequence ID" value="SCM24715.1"/>
    <property type="molecule type" value="Genomic_DNA"/>
</dbReference>
<sequence length="232" mass="28084">MEYLILEEKYKNLLNKSNYEKTVLKKETEALQKKIENLESSYIEKESKINEITEEKEKLKDELFEIKKENKDLKEHISKLNERIVDISNVCKTYRRMIKIRNTELQETEILISENISLRKNIEDIEKDKIYLESQLKEKTYIINLIKNKYKKNISRLLENYNEKDKNIYEFQNFIIQELNNLKIDINEENENQYCDQSVMNNKIMNICFYIDTLAKKLEEKMSISLTDREII</sequence>
<gene>
    <name evidence="3" type="ORF">PCHDK_000439200</name>
    <name evidence="2" type="ORF">PCHDS_000439000</name>
</gene>
<dbReference type="EMBL" id="LT608208">
    <property type="protein sequence ID" value="SCN62763.1"/>
    <property type="molecule type" value="Genomic_DNA"/>
</dbReference>
<evidence type="ECO:0000313" key="3">
    <source>
        <dbReference type="EMBL" id="SCN62763.1"/>
    </source>
</evidence>
<evidence type="ECO:0000313" key="5">
    <source>
        <dbReference type="Proteomes" id="UP000507536"/>
    </source>
</evidence>
<name>A0A1C6YMX2_PLACE</name>
<dbReference type="AlphaFoldDB" id="A0A1C6YMX2"/>
<dbReference type="OrthoDB" id="3549872at2759"/>
<keyword evidence="1" id="KW-0175">Coiled coil</keyword>
<feature type="coiled-coil region" evidence="1">
    <location>
        <begin position="147"/>
        <end position="192"/>
    </location>
</feature>
<proteinExistence type="predicted"/>
<feature type="coiled-coil region" evidence="1">
    <location>
        <begin position="21"/>
        <end position="90"/>
    </location>
</feature>
<organism evidence="2 5">
    <name type="scientific">Plasmodium chabaudi adami</name>
    <dbReference type="NCBI Taxonomy" id="5826"/>
    <lineage>
        <taxon>Eukaryota</taxon>
        <taxon>Sar</taxon>
        <taxon>Alveolata</taxon>
        <taxon>Apicomplexa</taxon>
        <taxon>Aconoidasida</taxon>
        <taxon>Haemosporida</taxon>
        <taxon>Plasmodiidae</taxon>
        <taxon>Plasmodium</taxon>
        <taxon>Plasmodium (Vinckeia)</taxon>
    </lineage>
</organism>
<evidence type="ECO:0000313" key="2">
    <source>
        <dbReference type="EMBL" id="SCM24715.1"/>
    </source>
</evidence>